<keyword evidence="6" id="KW-0326">Glycosidase</keyword>
<dbReference type="HAMAP" id="MF_00527">
    <property type="entry name" value="3MGH"/>
    <property type="match status" value="1"/>
</dbReference>
<dbReference type="OrthoDB" id="9794313at2"/>
<dbReference type="EC" id="3.2.2.-" evidence="5"/>
<dbReference type="GO" id="GO:0006284">
    <property type="term" value="P:base-excision repair"/>
    <property type="evidence" value="ECO:0007669"/>
    <property type="project" value="InterPro"/>
</dbReference>
<dbReference type="NCBIfam" id="NF002003">
    <property type="entry name" value="PRK00802.1-3"/>
    <property type="match status" value="1"/>
</dbReference>
<keyword evidence="4 5" id="KW-0234">DNA repair</keyword>
<dbReference type="InterPro" id="IPR036995">
    <property type="entry name" value="MPG_sf"/>
</dbReference>
<dbReference type="Gene3D" id="3.10.300.10">
    <property type="entry name" value="Methylpurine-DNA glycosylase (MPG)"/>
    <property type="match status" value="1"/>
</dbReference>
<keyword evidence="2 5" id="KW-0227">DNA damage</keyword>
<dbReference type="PANTHER" id="PTHR10429">
    <property type="entry name" value="DNA-3-METHYLADENINE GLYCOSYLASE"/>
    <property type="match status" value="1"/>
</dbReference>
<dbReference type="InterPro" id="IPR011034">
    <property type="entry name" value="Formyl_transferase-like_C_sf"/>
</dbReference>
<evidence type="ECO:0000256" key="5">
    <source>
        <dbReference type="HAMAP-Rule" id="MF_00527"/>
    </source>
</evidence>
<evidence type="ECO:0000256" key="1">
    <source>
        <dbReference type="ARBA" id="ARBA00009232"/>
    </source>
</evidence>
<dbReference type="GO" id="GO:0003905">
    <property type="term" value="F:alkylbase DNA N-glycosylase activity"/>
    <property type="evidence" value="ECO:0007669"/>
    <property type="project" value="InterPro"/>
</dbReference>
<organism evidence="6 7">
    <name type="scientific">Yoonia vestfoldensis</name>
    <dbReference type="NCBI Taxonomy" id="245188"/>
    <lineage>
        <taxon>Bacteria</taxon>
        <taxon>Pseudomonadati</taxon>
        <taxon>Pseudomonadota</taxon>
        <taxon>Alphaproteobacteria</taxon>
        <taxon>Rhodobacterales</taxon>
        <taxon>Paracoccaceae</taxon>
        <taxon>Yoonia</taxon>
    </lineage>
</organism>
<dbReference type="NCBIfam" id="TIGR00567">
    <property type="entry name" value="3mg"/>
    <property type="match status" value="1"/>
</dbReference>
<accession>A0A1Y0E936</accession>
<gene>
    <name evidence="6" type="ORF">LOKVESSMR4R_00543</name>
</gene>
<dbReference type="Proteomes" id="UP000195273">
    <property type="component" value="Chromosome"/>
</dbReference>
<dbReference type="SUPFAM" id="SSF50486">
    <property type="entry name" value="FMT C-terminal domain-like"/>
    <property type="match status" value="1"/>
</dbReference>
<protein>
    <recommendedName>
        <fullName evidence="5">Putative 3-methyladenine DNA glycosylase</fullName>
        <ecNumber evidence="5">3.2.2.-</ecNumber>
    </recommendedName>
</protein>
<evidence type="ECO:0000256" key="3">
    <source>
        <dbReference type="ARBA" id="ARBA00022801"/>
    </source>
</evidence>
<dbReference type="EMBL" id="CP021431">
    <property type="protein sequence ID" value="ART99880.1"/>
    <property type="molecule type" value="Genomic_DNA"/>
</dbReference>
<dbReference type="CDD" id="cd00540">
    <property type="entry name" value="AAG"/>
    <property type="match status" value="1"/>
</dbReference>
<keyword evidence="3 5" id="KW-0378">Hydrolase</keyword>
<dbReference type="RefSeq" id="WP_087206186.1">
    <property type="nucleotide sequence ID" value="NZ_CP021431.1"/>
</dbReference>
<dbReference type="PANTHER" id="PTHR10429:SF0">
    <property type="entry name" value="DNA-3-METHYLADENINE GLYCOSYLASE"/>
    <property type="match status" value="1"/>
</dbReference>
<reference evidence="6 7" key="1">
    <citation type="submission" date="2017-05" db="EMBL/GenBank/DDBJ databases">
        <title>Genome Sequence of Loktanella vestfoldensis Strain SMR4r Isolated from a Culture of the Diatom Skeletonema marinoi.</title>
        <authorList>
            <person name="Topel M."/>
            <person name="Pinder M.I.M."/>
            <person name="Johansson O.N."/>
            <person name="Kourtchenko O."/>
            <person name="Godhe A."/>
            <person name="Clarke A.K."/>
        </authorList>
    </citation>
    <scope>NUCLEOTIDE SEQUENCE [LARGE SCALE GENOMIC DNA]</scope>
    <source>
        <strain evidence="6 7">SMR4r</strain>
    </source>
</reference>
<dbReference type="AlphaFoldDB" id="A0A1Y0E936"/>
<name>A0A1Y0E936_9RHOB</name>
<comment type="similarity">
    <text evidence="1 5">Belongs to the DNA glycosylase MPG family.</text>
</comment>
<evidence type="ECO:0000313" key="7">
    <source>
        <dbReference type="Proteomes" id="UP000195273"/>
    </source>
</evidence>
<dbReference type="InterPro" id="IPR003180">
    <property type="entry name" value="MPG"/>
</dbReference>
<dbReference type="GO" id="GO:0003677">
    <property type="term" value="F:DNA binding"/>
    <property type="evidence" value="ECO:0007669"/>
    <property type="project" value="InterPro"/>
</dbReference>
<evidence type="ECO:0000256" key="4">
    <source>
        <dbReference type="ARBA" id="ARBA00023204"/>
    </source>
</evidence>
<dbReference type="Pfam" id="PF02245">
    <property type="entry name" value="Pur_DNA_glyco"/>
    <property type="match status" value="1"/>
</dbReference>
<keyword evidence="7" id="KW-1185">Reference proteome</keyword>
<evidence type="ECO:0000256" key="2">
    <source>
        <dbReference type="ARBA" id="ARBA00022763"/>
    </source>
</evidence>
<dbReference type="KEGG" id="lvs:LOKVESSMR4R_00543"/>
<sequence length="193" mass="20410">MQMDFRQQIAGLDAPALARRLIGAVLVIRGSGGTIIETEAYCRDDPASHSFRGPGLRNAAMFGPAGHAYVYRSYGIHLCLNVVAQPGAAVLIRAIQPQIGIDAMRQRRGAATLCNGPGRLGAALGITLQDNNAPFDGTELAILLPLTPPALLIGPRIGITKARDRPWRFGLAGARGLSRPFNQQQSPAGARPA</sequence>
<proteinExistence type="inferred from homology"/>
<evidence type="ECO:0000313" key="6">
    <source>
        <dbReference type="EMBL" id="ART99880.1"/>
    </source>
</evidence>